<dbReference type="InterPro" id="IPR018692">
    <property type="entry name" value="DUF2189"/>
</dbReference>
<evidence type="ECO:0000313" key="3">
    <source>
        <dbReference type="Proteomes" id="UP000612361"/>
    </source>
</evidence>
<keyword evidence="1" id="KW-0472">Membrane</keyword>
<feature type="transmembrane region" description="Helical" evidence="1">
    <location>
        <begin position="129"/>
        <end position="153"/>
    </location>
</feature>
<protein>
    <submittedName>
        <fullName evidence="2">DUF2189 domain-containing protein</fullName>
    </submittedName>
</protein>
<keyword evidence="1" id="KW-0812">Transmembrane</keyword>
<reference evidence="2" key="1">
    <citation type="submission" date="2020-08" db="EMBL/GenBank/DDBJ databases">
        <title>Novel species isolated from subtropical streams in China.</title>
        <authorList>
            <person name="Lu H."/>
        </authorList>
    </citation>
    <scope>NUCLEOTIDE SEQUENCE</scope>
    <source>
        <strain evidence="2">CY7W</strain>
    </source>
</reference>
<feature type="transmembrane region" description="Helical" evidence="1">
    <location>
        <begin position="80"/>
        <end position="100"/>
    </location>
</feature>
<proteinExistence type="predicted"/>
<dbReference type="RefSeq" id="WP_186881683.1">
    <property type="nucleotide sequence ID" value="NZ_JACOGG010000012.1"/>
</dbReference>
<feature type="transmembrane region" description="Helical" evidence="1">
    <location>
        <begin position="173"/>
        <end position="196"/>
    </location>
</feature>
<accession>A0A923IBD3</accession>
<feature type="transmembrane region" description="Helical" evidence="1">
    <location>
        <begin position="57"/>
        <end position="74"/>
    </location>
</feature>
<keyword evidence="3" id="KW-1185">Reference proteome</keyword>
<evidence type="ECO:0000256" key="1">
    <source>
        <dbReference type="SAM" id="Phobius"/>
    </source>
</evidence>
<gene>
    <name evidence="2" type="ORF">H8K47_12165</name>
</gene>
<dbReference type="EMBL" id="JACOGG010000012">
    <property type="protein sequence ID" value="MBC3936120.1"/>
    <property type="molecule type" value="Genomic_DNA"/>
</dbReference>
<dbReference type="Pfam" id="PF09955">
    <property type="entry name" value="DUF2189"/>
    <property type="match status" value="1"/>
</dbReference>
<sequence length="275" mass="30226">MSDQAQGRGGDSAPPDIRTIIDKESPFPPVRRVGMFRALRWLQAGWQDFRASGATSIFYGICFALMGMVLKLVLHNAPEYVSALSCGFLLIGPLLALGLYDISRRMENQRSGLLGSVFSMRGRWSNIGVLALVLAVIMMVWARASLVIFALFYNKGMPSMQSFLSQLFSLDHLEFVLVYACIGAVFASIVFAISWVSIPLMLDRDTDAITAMIISCVSLFINVPACLFWGLCIVAAVVIGMMSWNLGLIILIPVIGHATWHAYKDVVGHPSDRSQ</sequence>
<feature type="transmembrane region" description="Helical" evidence="1">
    <location>
        <begin position="208"/>
        <end position="238"/>
    </location>
</feature>
<keyword evidence="1" id="KW-1133">Transmembrane helix</keyword>
<name>A0A923IBD3_9BURK</name>
<dbReference type="Proteomes" id="UP000612361">
    <property type="component" value="Unassembled WGS sequence"/>
</dbReference>
<dbReference type="AlphaFoldDB" id="A0A923IBD3"/>
<comment type="caution">
    <text evidence="2">The sequence shown here is derived from an EMBL/GenBank/DDBJ whole genome shotgun (WGS) entry which is preliminary data.</text>
</comment>
<feature type="transmembrane region" description="Helical" evidence="1">
    <location>
        <begin position="244"/>
        <end position="263"/>
    </location>
</feature>
<organism evidence="2 3">
    <name type="scientific">Undibacterium rugosum</name>
    <dbReference type="NCBI Taxonomy" id="2762291"/>
    <lineage>
        <taxon>Bacteria</taxon>
        <taxon>Pseudomonadati</taxon>
        <taxon>Pseudomonadota</taxon>
        <taxon>Betaproteobacteria</taxon>
        <taxon>Burkholderiales</taxon>
        <taxon>Oxalobacteraceae</taxon>
        <taxon>Undibacterium</taxon>
    </lineage>
</organism>
<evidence type="ECO:0000313" key="2">
    <source>
        <dbReference type="EMBL" id="MBC3936120.1"/>
    </source>
</evidence>